<dbReference type="Proteomes" id="UP001305702">
    <property type="component" value="Chromosome"/>
</dbReference>
<dbReference type="KEGG" id="paun:MJA45_19545"/>
<keyword evidence="3 6" id="KW-0812">Transmembrane</keyword>
<feature type="transmembrane region" description="Helical" evidence="6">
    <location>
        <begin position="155"/>
        <end position="179"/>
    </location>
</feature>
<evidence type="ECO:0000256" key="3">
    <source>
        <dbReference type="ARBA" id="ARBA00022692"/>
    </source>
</evidence>
<protein>
    <submittedName>
        <fullName evidence="7">Sporulation integral membrane protein YtvI</fullName>
    </submittedName>
</protein>
<dbReference type="InterPro" id="IPR002549">
    <property type="entry name" value="AI-2E-like"/>
</dbReference>
<evidence type="ECO:0000256" key="5">
    <source>
        <dbReference type="ARBA" id="ARBA00023136"/>
    </source>
</evidence>
<evidence type="ECO:0000313" key="7">
    <source>
        <dbReference type="EMBL" id="WNQ09804.1"/>
    </source>
</evidence>
<evidence type="ECO:0000256" key="6">
    <source>
        <dbReference type="SAM" id="Phobius"/>
    </source>
</evidence>
<keyword evidence="5 6" id="KW-0472">Membrane</keyword>
<dbReference type="AlphaFoldDB" id="A0AA96L9V3"/>
<evidence type="ECO:0000256" key="1">
    <source>
        <dbReference type="ARBA" id="ARBA00004141"/>
    </source>
</evidence>
<name>A0AA96L9V3_9BACL</name>
<feature type="transmembrane region" description="Helical" evidence="6">
    <location>
        <begin position="280"/>
        <end position="298"/>
    </location>
</feature>
<feature type="transmembrane region" description="Helical" evidence="6">
    <location>
        <begin position="39"/>
        <end position="56"/>
    </location>
</feature>
<dbReference type="EMBL" id="CP130318">
    <property type="protein sequence ID" value="WNQ09804.1"/>
    <property type="molecule type" value="Genomic_DNA"/>
</dbReference>
<feature type="transmembrane region" description="Helical" evidence="6">
    <location>
        <begin position="318"/>
        <end position="343"/>
    </location>
</feature>
<feature type="transmembrane region" description="Helical" evidence="6">
    <location>
        <begin position="68"/>
        <end position="94"/>
    </location>
</feature>
<dbReference type="PANTHER" id="PTHR21716:SF68">
    <property type="entry name" value="TRANSPORT PROTEIN YTVI-RELATED"/>
    <property type="match status" value="1"/>
</dbReference>
<dbReference type="GO" id="GO:0016020">
    <property type="term" value="C:membrane"/>
    <property type="evidence" value="ECO:0007669"/>
    <property type="project" value="UniProtKB-SubCell"/>
</dbReference>
<accession>A0AA96L9V3</accession>
<keyword evidence="8" id="KW-1185">Reference proteome</keyword>
<organism evidence="7 8">
    <name type="scientific">Paenibacillus aurantius</name>
    <dbReference type="NCBI Taxonomy" id="2918900"/>
    <lineage>
        <taxon>Bacteria</taxon>
        <taxon>Bacillati</taxon>
        <taxon>Bacillota</taxon>
        <taxon>Bacilli</taxon>
        <taxon>Bacillales</taxon>
        <taxon>Paenibacillaceae</taxon>
        <taxon>Paenibacillus</taxon>
    </lineage>
</organism>
<dbReference type="NCBIfam" id="TIGR02872">
    <property type="entry name" value="spore_ytvI"/>
    <property type="match status" value="1"/>
</dbReference>
<dbReference type="Pfam" id="PF01594">
    <property type="entry name" value="AI-2E_transport"/>
    <property type="match status" value="1"/>
</dbReference>
<feature type="transmembrane region" description="Helical" evidence="6">
    <location>
        <begin position="246"/>
        <end position="273"/>
    </location>
</feature>
<gene>
    <name evidence="7" type="primary">ytvI</name>
    <name evidence="7" type="ORF">MJA45_19545</name>
</gene>
<reference evidence="7 8" key="1">
    <citation type="submission" date="2022-02" db="EMBL/GenBank/DDBJ databases">
        <title>Paenibacillus sp. MBLB1776 Whole Genome Shotgun Sequencing.</title>
        <authorList>
            <person name="Hwang C.Y."/>
            <person name="Cho E.-S."/>
            <person name="Seo M.-J."/>
        </authorList>
    </citation>
    <scope>NUCLEOTIDE SEQUENCE [LARGE SCALE GENOMIC DNA]</scope>
    <source>
        <strain evidence="7 8">MBLB1776</strain>
    </source>
</reference>
<evidence type="ECO:0000256" key="2">
    <source>
        <dbReference type="ARBA" id="ARBA00009773"/>
    </source>
</evidence>
<dbReference type="InterPro" id="IPR014227">
    <property type="entry name" value="YtvI-like"/>
</dbReference>
<keyword evidence="4 6" id="KW-1133">Transmembrane helix</keyword>
<feature type="transmembrane region" description="Helical" evidence="6">
    <location>
        <begin position="12"/>
        <end position="33"/>
    </location>
</feature>
<dbReference type="GO" id="GO:0055085">
    <property type="term" value="P:transmembrane transport"/>
    <property type="evidence" value="ECO:0007669"/>
    <property type="project" value="TreeGrafter"/>
</dbReference>
<proteinExistence type="inferred from homology"/>
<dbReference type="PANTHER" id="PTHR21716">
    <property type="entry name" value="TRANSMEMBRANE PROTEIN"/>
    <property type="match status" value="1"/>
</dbReference>
<feature type="transmembrane region" description="Helical" evidence="6">
    <location>
        <begin position="223"/>
        <end position="240"/>
    </location>
</feature>
<comment type="subcellular location">
    <subcellularLocation>
        <location evidence="1">Membrane</location>
        <topology evidence="1">Multi-pass membrane protein</topology>
    </subcellularLocation>
</comment>
<evidence type="ECO:0000256" key="4">
    <source>
        <dbReference type="ARBA" id="ARBA00022989"/>
    </source>
</evidence>
<comment type="similarity">
    <text evidence="2">Belongs to the autoinducer-2 exporter (AI-2E) (TC 2.A.86) family.</text>
</comment>
<sequence length="367" mass="41037">MLSFYKKYYKTVFDIALIVVTIYLFMLLFSYLYRIATPIFLAFLIFLAIEPLAKFLNRRGLKKSIASAISTLLFVLVILGILVGVGAIFASQIYNLAEKIPAYKLILQEQIALNTDYVQNRLEALPPDLVEKSKQYTSTVIEYGSRVATTFLKSLVAGLTSFSSFLVNFVIGIILAYFLSIEINLWKKMADENTPSTFKKAFFFLKENVLAGIGGYLKAQLKMVSVTFLVIFVALLVLQVKNAFSVSLLAAVFDLLPLLGVSTVFIPWIIYLFIVGHTSLAIWLSVLLAAVILVRQILEPKITGDTLGVSAFTMLSFMIISLSLFGVAGLIISPILIITIKALHEQGYLRRWIRLPAGEYDQQPPLW</sequence>
<evidence type="ECO:0000313" key="8">
    <source>
        <dbReference type="Proteomes" id="UP001305702"/>
    </source>
</evidence>
<dbReference type="RefSeq" id="WP_315603578.1">
    <property type="nucleotide sequence ID" value="NZ_CP130318.1"/>
</dbReference>